<dbReference type="SUPFAM" id="SSF55729">
    <property type="entry name" value="Acyl-CoA N-acyltransferases (Nat)"/>
    <property type="match status" value="1"/>
</dbReference>
<sequence length="168" mass="18936">MKKIVETERLLVEEAVISDATFFYKLLNSPNWIEFIGDRGIRTIEQATEYIESSLISSYQKNGYGLFKMCLKESSIPIGICGFLKRDYLEHPDLGFAILPEYEGKGYTSEACEALLHYGKDILKLESILAITSHENTKSQRLLKKSGLSEIGTVKPTGSEEELLLFSN</sequence>
<dbReference type="RefSeq" id="WP_147743903.1">
    <property type="nucleotide sequence ID" value="NZ_VRUR01000002.1"/>
</dbReference>
<dbReference type="InterPro" id="IPR051531">
    <property type="entry name" value="N-acetyltransferase"/>
</dbReference>
<dbReference type="Gene3D" id="3.40.630.30">
    <property type="match status" value="1"/>
</dbReference>
<dbReference type="InterPro" id="IPR000182">
    <property type="entry name" value="GNAT_dom"/>
</dbReference>
<organism evidence="2 3">
    <name type="scientific">Flagellimonas hymeniacidonis</name>
    <dbReference type="NCBI Taxonomy" id="2603628"/>
    <lineage>
        <taxon>Bacteria</taxon>
        <taxon>Pseudomonadati</taxon>
        <taxon>Bacteroidota</taxon>
        <taxon>Flavobacteriia</taxon>
        <taxon>Flavobacteriales</taxon>
        <taxon>Flavobacteriaceae</taxon>
        <taxon>Flagellimonas</taxon>
    </lineage>
</organism>
<protein>
    <submittedName>
        <fullName evidence="2">GNAT family N-acetyltransferase</fullName>
    </submittedName>
</protein>
<proteinExistence type="predicted"/>
<keyword evidence="2" id="KW-0808">Transferase</keyword>
<keyword evidence="3" id="KW-1185">Reference proteome</keyword>
<reference evidence="2 3" key="1">
    <citation type="submission" date="2019-08" db="EMBL/GenBank/DDBJ databases">
        <title>Professor.</title>
        <authorList>
            <person name="Park J.S."/>
        </authorList>
    </citation>
    <scope>NUCLEOTIDE SEQUENCE [LARGE SCALE GENOMIC DNA]</scope>
    <source>
        <strain evidence="2 3">176CP5-101</strain>
    </source>
</reference>
<gene>
    <name evidence="2" type="ORF">FVB32_11300</name>
</gene>
<feature type="domain" description="N-acetyltransferase" evidence="1">
    <location>
        <begin position="10"/>
        <end position="168"/>
    </location>
</feature>
<evidence type="ECO:0000259" key="1">
    <source>
        <dbReference type="PROSITE" id="PS51186"/>
    </source>
</evidence>
<dbReference type="PANTHER" id="PTHR43792:SF1">
    <property type="entry name" value="N-ACETYLTRANSFERASE DOMAIN-CONTAINING PROTEIN"/>
    <property type="match status" value="1"/>
</dbReference>
<dbReference type="PROSITE" id="PS51186">
    <property type="entry name" value="GNAT"/>
    <property type="match status" value="1"/>
</dbReference>
<comment type="caution">
    <text evidence="2">The sequence shown here is derived from an EMBL/GenBank/DDBJ whole genome shotgun (WGS) entry which is preliminary data.</text>
</comment>
<dbReference type="Proteomes" id="UP000321456">
    <property type="component" value="Unassembled WGS sequence"/>
</dbReference>
<accession>A0A5C8V1Z4</accession>
<dbReference type="PANTHER" id="PTHR43792">
    <property type="entry name" value="GNAT FAMILY, PUTATIVE (AFU_ORTHOLOGUE AFUA_3G00765)-RELATED-RELATED"/>
    <property type="match status" value="1"/>
</dbReference>
<dbReference type="EMBL" id="VRUR01000002">
    <property type="protein sequence ID" value="TXN35169.1"/>
    <property type="molecule type" value="Genomic_DNA"/>
</dbReference>
<dbReference type="Pfam" id="PF13302">
    <property type="entry name" value="Acetyltransf_3"/>
    <property type="match status" value="1"/>
</dbReference>
<dbReference type="AlphaFoldDB" id="A0A5C8V1Z4"/>
<evidence type="ECO:0000313" key="2">
    <source>
        <dbReference type="EMBL" id="TXN35169.1"/>
    </source>
</evidence>
<dbReference type="InterPro" id="IPR016181">
    <property type="entry name" value="Acyl_CoA_acyltransferase"/>
</dbReference>
<name>A0A5C8V1Z4_9FLAO</name>
<dbReference type="GO" id="GO:0016747">
    <property type="term" value="F:acyltransferase activity, transferring groups other than amino-acyl groups"/>
    <property type="evidence" value="ECO:0007669"/>
    <property type="project" value="InterPro"/>
</dbReference>
<evidence type="ECO:0000313" key="3">
    <source>
        <dbReference type="Proteomes" id="UP000321456"/>
    </source>
</evidence>